<dbReference type="AlphaFoldDB" id="A0A0C9Z1S5"/>
<sequence>MDAQHNFRAADEDGFVKRPPGDLFHQLCDERLTPVGRLYKTMKVHEVQGRELSSRVRSIIIESDFDLGKKLLDHTQREMRRLERQILEKIPDFERYEDYWAVEVLARRHLRHRALLKEYRNLLRPANAL</sequence>
<evidence type="ECO:0000313" key="2">
    <source>
        <dbReference type="Proteomes" id="UP000054018"/>
    </source>
</evidence>
<dbReference type="Proteomes" id="UP000054018">
    <property type="component" value="Unassembled WGS sequence"/>
</dbReference>
<name>A0A0C9Z1S5_9AGAM</name>
<dbReference type="EMBL" id="KN833861">
    <property type="protein sequence ID" value="KIK16317.1"/>
    <property type="molecule type" value="Genomic_DNA"/>
</dbReference>
<organism evidence="1 2">
    <name type="scientific">Pisolithus microcarpus 441</name>
    <dbReference type="NCBI Taxonomy" id="765257"/>
    <lineage>
        <taxon>Eukaryota</taxon>
        <taxon>Fungi</taxon>
        <taxon>Dikarya</taxon>
        <taxon>Basidiomycota</taxon>
        <taxon>Agaricomycotina</taxon>
        <taxon>Agaricomycetes</taxon>
        <taxon>Agaricomycetidae</taxon>
        <taxon>Boletales</taxon>
        <taxon>Sclerodermatineae</taxon>
        <taxon>Pisolithaceae</taxon>
        <taxon>Pisolithus</taxon>
    </lineage>
</organism>
<gene>
    <name evidence="1" type="ORF">PISMIDRAFT_15898</name>
</gene>
<evidence type="ECO:0000313" key="1">
    <source>
        <dbReference type="EMBL" id="KIK16317.1"/>
    </source>
</evidence>
<reference evidence="2" key="2">
    <citation type="submission" date="2015-01" db="EMBL/GenBank/DDBJ databases">
        <title>Evolutionary Origins and Diversification of the Mycorrhizal Mutualists.</title>
        <authorList>
            <consortium name="DOE Joint Genome Institute"/>
            <consortium name="Mycorrhizal Genomics Consortium"/>
            <person name="Kohler A."/>
            <person name="Kuo A."/>
            <person name="Nagy L.G."/>
            <person name="Floudas D."/>
            <person name="Copeland A."/>
            <person name="Barry K.W."/>
            <person name="Cichocki N."/>
            <person name="Veneault-Fourrey C."/>
            <person name="LaButti K."/>
            <person name="Lindquist E.A."/>
            <person name="Lipzen A."/>
            <person name="Lundell T."/>
            <person name="Morin E."/>
            <person name="Murat C."/>
            <person name="Riley R."/>
            <person name="Ohm R."/>
            <person name="Sun H."/>
            <person name="Tunlid A."/>
            <person name="Henrissat B."/>
            <person name="Grigoriev I.V."/>
            <person name="Hibbett D.S."/>
            <person name="Martin F."/>
        </authorList>
    </citation>
    <scope>NUCLEOTIDE SEQUENCE [LARGE SCALE GENOMIC DNA]</scope>
    <source>
        <strain evidence="2">441</strain>
    </source>
</reference>
<protein>
    <submittedName>
        <fullName evidence="1">Uncharacterized protein</fullName>
    </submittedName>
</protein>
<proteinExistence type="predicted"/>
<dbReference type="OrthoDB" id="2652851at2759"/>
<reference evidence="1 2" key="1">
    <citation type="submission" date="2014-04" db="EMBL/GenBank/DDBJ databases">
        <authorList>
            <consortium name="DOE Joint Genome Institute"/>
            <person name="Kuo A."/>
            <person name="Kohler A."/>
            <person name="Costa M.D."/>
            <person name="Nagy L.G."/>
            <person name="Floudas D."/>
            <person name="Copeland A."/>
            <person name="Barry K.W."/>
            <person name="Cichocki N."/>
            <person name="Veneault-Fourrey C."/>
            <person name="LaButti K."/>
            <person name="Lindquist E.A."/>
            <person name="Lipzen A."/>
            <person name="Lundell T."/>
            <person name="Morin E."/>
            <person name="Murat C."/>
            <person name="Sun H."/>
            <person name="Tunlid A."/>
            <person name="Henrissat B."/>
            <person name="Grigoriev I.V."/>
            <person name="Hibbett D.S."/>
            <person name="Martin F."/>
            <person name="Nordberg H.P."/>
            <person name="Cantor M.N."/>
            <person name="Hua S.X."/>
        </authorList>
    </citation>
    <scope>NUCLEOTIDE SEQUENCE [LARGE SCALE GENOMIC DNA]</scope>
    <source>
        <strain evidence="1 2">441</strain>
    </source>
</reference>
<accession>A0A0C9Z1S5</accession>
<dbReference type="HOGENOM" id="CLU_1949672_0_0_1"/>
<keyword evidence="2" id="KW-1185">Reference proteome</keyword>